<evidence type="ECO:0000256" key="2">
    <source>
        <dbReference type="ARBA" id="ARBA00005019"/>
    </source>
</evidence>
<accession>A0A809QVK6</accession>
<comment type="similarity">
    <text evidence="3 11">Belongs to the NadD family.</text>
</comment>
<dbReference type="KEGG" id="ddz:DSYM_01480"/>
<dbReference type="EMBL" id="AP021857">
    <property type="protein sequence ID" value="BBO19449.1"/>
    <property type="molecule type" value="Genomic_DNA"/>
</dbReference>
<evidence type="ECO:0000256" key="1">
    <source>
        <dbReference type="ARBA" id="ARBA00002324"/>
    </source>
</evidence>
<sequence length="219" mass="23636">MPEPLGLIGGTFDPVHYGHLRLAEEAREALGLDEVRWIPAGRPPHRAAPRVAAAHRLEMVRRAVAGNRAFTVDDAETRSDAPSYTASTLERLRAGMPARPLVLLLGADAFLGLAGWHRWRELFALAHFGVASRPGFALSAEDLPAELAAACAGRLGDDAAALHEAPAGRVVRFPMTPLAISASLLRAQLAAGTSVRYLLPDHVREYIQLHHLYGMPDGR</sequence>
<evidence type="ECO:0000313" key="13">
    <source>
        <dbReference type="EMBL" id="BBO19449.1"/>
    </source>
</evidence>
<dbReference type="PANTHER" id="PTHR39321:SF3">
    <property type="entry name" value="PHOSPHOPANTETHEINE ADENYLYLTRANSFERASE"/>
    <property type="match status" value="1"/>
</dbReference>
<dbReference type="NCBIfam" id="NF000839">
    <property type="entry name" value="PRK00071.1-1"/>
    <property type="match status" value="1"/>
</dbReference>
<dbReference type="UniPathway" id="UPA00253">
    <property type="reaction ID" value="UER00332"/>
</dbReference>
<evidence type="ECO:0000259" key="12">
    <source>
        <dbReference type="Pfam" id="PF01467"/>
    </source>
</evidence>
<organism evidence="13 14">
    <name type="scientific">Candidatus Desulfobacillus denitrificans</name>
    <dbReference type="NCBI Taxonomy" id="2608985"/>
    <lineage>
        <taxon>Bacteria</taxon>
        <taxon>Pseudomonadati</taxon>
        <taxon>Pseudomonadota</taxon>
        <taxon>Betaproteobacteria</taxon>
        <taxon>Candidatus Desulfobacillus</taxon>
    </lineage>
</organism>
<protein>
    <recommendedName>
        <fullName evidence="11">Probable nicotinate-nucleotide adenylyltransferase</fullName>
        <ecNumber evidence="11">2.7.7.18</ecNumber>
    </recommendedName>
    <alternativeName>
        <fullName evidence="11">Deamido-NAD(+) diphosphorylase</fullName>
    </alternativeName>
    <alternativeName>
        <fullName evidence="11">Deamido-NAD(+) pyrophosphorylase</fullName>
    </alternativeName>
    <alternativeName>
        <fullName evidence="11">Nicotinate mononucleotide adenylyltransferase</fullName>
        <shortName evidence="11">NaMN adenylyltransferase</shortName>
    </alternativeName>
</protein>
<keyword evidence="5 11" id="KW-0808">Transferase</keyword>
<evidence type="ECO:0000256" key="7">
    <source>
        <dbReference type="ARBA" id="ARBA00022741"/>
    </source>
</evidence>
<evidence type="ECO:0000256" key="9">
    <source>
        <dbReference type="ARBA" id="ARBA00023027"/>
    </source>
</evidence>
<dbReference type="InterPro" id="IPR014729">
    <property type="entry name" value="Rossmann-like_a/b/a_fold"/>
</dbReference>
<dbReference type="NCBIfam" id="TIGR00125">
    <property type="entry name" value="cyt_tran_rel"/>
    <property type="match status" value="1"/>
</dbReference>
<comment type="catalytic activity">
    <reaction evidence="10 11">
        <text>nicotinate beta-D-ribonucleotide + ATP + H(+) = deamido-NAD(+) + diphosphate</text>
        <dbReference type="Rhea" id="RHEA:22860"/>
        <dbReference type="ChEBI" id="CHEBI:15378"/>
        <dbReference type="ChEBI" id="CHEBI:30616"/>
        <dbReference type="ChEBI" id="CHEBI:33019"/>
        <dbReference type="ChEBI" id="CHEBI:57502"/>
        <dbReference type="ChEBI" id="CHEBI:58437"/>
        <dbReference type="EC" id="2.7.7.18"/>
    </reaction>
</comment>
<comment type="pathway">
    <text evidence="2 11">Cofactor biosynthesis; NAD(+) biosynthesis; deamido-NAD(+) from nicotinate D-ribonucleotide: step 1/1.</text>
</comment>
<dbReference type="EC" id="2.7.7.18" evidence="11"/>
<dbReference type="GO" id="GO:0004515">
    <property type="term" value="F:nicotinate-nucleotide adenylyltransferase activity"/>
    <property type="evidence" value="ECO:0007669"/>
    <property type="project" value="UniProtKB-UniRule"/>
</dbReference>
<dbReference type="PANTHER" id="PTHR39321">
    <property type="entry name" value="NICOTINATE-NUCLEOTIDE ADENYLYLTRANSFERASE-RELATED"/>
    <property type="match status" value="1"/>
</dbReference>
<dbReference type="GO" id="GO:0005524">
    <property type="term" value="F:ATP binding"/>
    <property type="evidence" value="ECO:0007669"/>
    <property type="project" value="UniProtKB-KW"/>
</dbReference>
<keyword evidence="6 11" id="KW-0548">Nucleotidyltransferase</keyword>
<dbReference type="Gene3D" id="3.40.50.620">
    <property type="entry name" value="HUPs"/>
    <property type="match status" value="1"/>
</dbReference>
<dbReference type="InterPro" id="IPR005248">
    <property type="entry name" value="NadD/NMNAT"/>
</dbReference>
<keyword evidence="4 11" id="KW-0662">Pyridine nucleotide biosynthesis</keyword>
<dbReference type="NCBIfam" id="NF000840">
    <property type="entry name" value="PRK00071.1-3"/>
    <property type="match status" value="1"/>
</dbReference>
<name>A0A809QVK6_9PROT</name>
<dbReference type="CDD" id="cd02165">
    <property type="entry name" value="NMNAT"/>
    <property type="match status" value="1"/>
</dbReference>
<dbReference type="NCBIfam" id="TIGR00482">
    <property type="entry name" value="nicotinate (nicotinamide) nucleotide adenylyltransferase"/>
    <property type="match status" value="1"/>
</dbReference>
<keyword evidence="7 11" id="KW-0547">Nucleotide-binding</keyword>
<dbReference type="SUPFAM" id="SSF52374">
    <property type="entry name" value="Nucleotidylyl transferase"/>
    <property type="match status" value="1"/>
</dbReference>
<keyword evidence="9 11" id="KW-0520">NAD</keyword>
<evidence type="ECO:0000256" key="10">
    <source>
        <dbReference type="ARBA" id="ARBA00048721"/>
    </source>
</evidence>
<dbReference type="AlphaFoldDB" id="A0A809QVK6"/>
<feature type="domain" description="Cytidyltransferase-like" evidence="12">
    <location>
        <begin position="7"/>
        <end position="170"/>
    </location>
</feature>
<evidence type="ECO:0000256" key="8">
    <source>
        <dbReference type="ARBA" id="ARBA00022840"/>
    </source>
</evidence>
<comment type="function">
    <text evidence="1 11">Catalyzes the reversible adenylation of nicotinate mononucleotide (NaMN) to nicotinic acid adenine dinucleotide (NaAD).</text>
</comment>
<dbReference type="GO" id="GO:0009435">
    <property type="term" value="P:NAD+ biosynthetic process"/>
    <property type="evidence" value="ECO:0007669"/>
    <property type="project" value="UniProtKB-UniRule"/>
</dbReference>
<dbReference type="Pfam" id="PF01467">
    <property type="entry name" value="CTP_transf_like"/>
    <property type="match status" value="1"/>
</dbReference>
<evidence type="ECO:0000256" key="4">
    <source>
        <dbReference type="ARBA" id="ARBA00022642"/>
    </source>
</evidence>
<evidence type="ECO:0000256" key="11">
    <source>
        <dbReference type="HAMAP-Rule" id="MF_00244"/>
    </source>
</evidence>
<dbReference type="Proteomes" id="UP000662914">
    <property type="component" value="Chromosome"/>
</dbReference>
<reference evidence="13" key="1">
    <citation type="journal article" name="DNA Res.">
        <title>The physiological potential of anammox bacteria as revealed by their core genome structure.</title>
        <authorList>
            <person name="Okubo T."/>
            <person name="Toyoda A."/>
            <person name="Fukuhara K."/>
            <person name="Uchiyama I."/>
            <person name="Harigaya Y."/>
            <person name="Kuroiwa M."/>
            <person name="Suzuki T."/>
            <person name="Murakami Y."/>
            <person name="Suwa Y."/>
            <person name="Takami H."/>
        </authorList>
    </citation>
    <scope>NUCLEOTIDE SEQUENCE</scope>
    <source>
        <strain evidence="13">317325-3</strain>
    </source>
</reference>
<proteinExistence type="inferred from homology"/>
<evidence type="ECO:0000256" key="3">
    <source>
        <dbReference type="ARBA" id="ARBA00009014"/>
    </source>
</evidence>
<dbReference type="InterPro" id="IPR004821">
    <property type="entry name" value="Cyt_trans-like"/>
</dbReference>
<evidence type="ECO:0000256" key="6">
    <source>
        <dbReference type="ARBA" id="ARBA00022695"/>
    </source>
</evidence>
<dbReference type="HAMAP" id="MF_00244">
    <property type="entry name" value="NaMN_adenylyltr"/>
    <property type="match status" value="1"/>
</dbReference>
<evidence type="ECO:0000313" key="14">
    <source>
        <dbReference type="Proteomes" id="UP000662914"/>
    </source>
</evidence>
<evidence type="ECO:0000256" key="5">
    <source>
        <dbReference type="ARBA" id="ARBA00022679"/>
    </source>
</evidence>
<keyword evidence="8 11" id="KW-0067">ATP-binding</keyword>
<gene>
    <name evidence="11" type="primary">nadD</name>
    <name evidence="13" type="ORF">DSYM_01480</name>
</gene>